<reference evidence="2 3" key="1">
    <citation type="journal article" date="2015" name="Genome Announc.">
        <title>Complete Genome Sequence of Sedimenticola thiotaurini Strain SIP-G1, a Polyphosphate- and Polyhydroxyalkanoate-Accumulating Sulfur-Oxidizing Gammaproteobacterium Isolated from Salt Marsh Sediments.</title>
        <authorList>
            <person name="Flood B.E."/>
            <person name="Jones D.S."/>
            <person name="Bailey J.V."/>
        </authorList>
    </citation>
    <scope>NUCLEOTIDE SEQUENCE [LARGE SCALE GENOMIC DNA]</scope>
    <source>
        <strain evidence="2 3">SIP-G1</strain>
    </source>
</reference>
<proteinExistence type="predicted"/>
<accession>A0A0F7JZX3</accession>
<evidence type="ECO:0000256" key="1">
    <source>
        <dbReference type="SAM" id="MobiDB-lite"/>
    </source>
</evidence>
<dbReference type="PATRIC" id="fig|1543721.4.peg.1494"/>
<protein>
    <submittedName>
        <fullName evidence="2">Nucleoprotein/polynucleotide-associated enzyme</fullName>
    </submittedName>
</protein>
<dbReference type="KEGG" id="seds:AAY24_07190"/>
<sequence>MGISLQDQLLKAGLVDKKKASEVRKQKQKQAKQARKSKAQLTDEAKQAAREAQRAQAERDRQLNLQRKAEADKRAIQAQIRQLIEMNQVVMEEGDLPYSFTDGRKIKKIYVTEDVQARLSRGQLAIARFDDRYAVVPVAVAEKIQQRDQSTIVLLNRTEKQNAEDDPYADFQVPDDLMW</sequence>
<feature type="region of interest" description="Disordered" evidence="1">
    <location>
        <begin position="20"/>
        <end position="68"/>
    </location>
</feature>
<feature type="compositionally biased region" description="Basic residues" evidence="1">
    <location>
        <begin position="26"/>
        <end position="38"/>
    </location>
</feature>
<dbReference type="AlphaFoldDB" id="A0A0F7JZX3"/>
<dbReference type="Pfam" id="PF09831">
    <property type="entry name" value="DUF2058"/>
    <property type="match status" value="1"/>
</dbReference>
<gene>
    <name evidence="2" type="ORF">AAY24_07190</name>
</gene>
<dbReference type="Proteomes" id="UP000034410">
    <property type="component" value="Chromosome"/>
</dbReference>
<name>A0A0F7JZX3_9GAMM</name>
<evidence type="ECO:0000313" key="3">
    <source>
        <dbReference type="Proteomes" id="UP000034410"/>
    </source>
</evidence>
<dbReference type="InterPro" id="IPR018636">
    <property type="entry name" value="DUF2058"/>
</dbReference>
<dbReference type="RefSeq" id="WP_046859109.1">
    <property type="nucleotide sequence ID" value="NZ_CP011412.1"/>
</dbReference>
<organism evidence="2 3">
    <name type="scientific">Sedimenticola thiotaurini</name>
    <dbReference type="NCBI Taxonomy" id="1543721"/>
    <lineage>
        <taxon>Bacteria</taxon>
        <taxon>Pseudomonadati</taxon>
        <taxon>Pseudomonadota</taxon>
        <taxon>Gammaproteobacteria</taxon>
        <taxon>Chromatiales</taxon>
        <taxon>Sedimenticolaceae</taxon>
        <taxon>Sedimenticola</taxon>
    </lineage>
</organism>
<dbReference type="EMBL" id="CP011412">
    <property type="protein sequence ID" value="AKH20173.1"/>
    <property type="molecule type" value="Genomic_DNA"/>
</dbReference>
<feature type="compositionally biased region" description="Basic and acidic residues" evidence="1">
    <location>
        <begin position="41"/>
        <end position="68"/>
    </location>
</feature>
<keyword evidence="3" id="KW-1185">Reference proteome</keyword>
<evidence type="ECO:0000313" key="2">
    <source>
        <dbReference type="EMBL" id="AKH20173.1"/>
    </source>
</evidence>
<dbReference type="OrthoDB" id="5294470at2"/>